<proteinExistence type="predicted"/>
<sequence length="57" mass="6852">MSLHSMRPSLALRQWMLLSLSGYLHTCKQSDDWYYITKQLFLSREQYIIGHTSQQFI</sequence>
<gene>
    <name evidence="2" type="ORF">E2C01_007137</name>
</gene>
<evidence type="ECO:0000256" key="1">
    <source>
        <dbReference type="SAM" id="SignalP"/>
    </source>
</evidence>
<dbReference type="Proteomes" id="UP000324222">
    <property type="component" value="Unassembled WGS sequence"/>
</dbReference>
<keyword evidence="3" id="KW-1185">Reference proteome</keyword>
<feature type="chain" id="PRO_5023065493" evidence="1">
    <location>
        <begin position="27"/>
        <end position="57"/>
    </location>
</feature>
<evidence type="ECO:0000313" key="2">
    <source>
        <dbReference type="EMBL" id="MPC14373.1"/>
    </source>
</evidence>
<accession>A0A5B7D3N5</accession>
<dbReference type="AlphaFoldDB" id="A0A5B7D3N5"/>
<keyword evidence="1" id="KW-0732">Signal</keyword>
<dbReference type="EMBL" id="VSRR010000346">
    <property type="protein sequence ID" value="MPC14373.1"/>
    <property type="molecule type" value="Genomic_DNA"/>
</dbReference>
<reference evidence="2 3" key="1">
    <citation type="submission" date="2019-05" db="EMBL/GenBank/DDBJ databases">
        <title>Another draft genome of Portunus trituberculatus and its Hox gene families provides insights of decapod evolution.</title>
        <authorList>
            <person name="Jeong J.-H."/>
            <person name="Song I."/>
            <person name="Kim S."/>
            <person name="Choi T."/>
            <person name="Kim D."/>
            <person name="Ryu S."/>
            <person name="Kim W."/>
        </authorList>
    </citation>
    <scope>NUCLEOTIDE SEQUENCE [LARGE SCALE GENOMIC DNA]</scope>
    <source>
        <tissue evidence="2">Muscle</tissue>
    </source>
</reference>
<organism evidence="2 3">
    <name type="scientific">Portunus trituberculatus</name>
    <name type="common">Swimming crab</name>
    <name type="synonym">Neptunus trituberculatus</name>
    <dbReference type="NCBI Taxonomy" id="210409"/>
    <lineage>
        <taxon>Eukaryota</taxon>
        <taxon>Metazoa</taxon>
        <taxon>Ecdysozoa</taxon>
        <taxon>Arthropoda</taxon>
        <taxon>Crustacea</taxon>
        <taxon>Multicrustacea</taxon>
        <taxon>Malacostraca</taxon>
        <taxon>Eumalacostraca</taxon>
        <taxon>Eucarida</taxon>
        <taxon>Decapoda</taxon>
        <taxon>Pleocyemata</taxon>
        <taxon>Brachyura</taxon>
        <taxon>Eubrachyura</taxon>
        <taxon>Portunoidea</taxon>
        <taxon>Portunidae</taxon>
        <taxon>Portuninae</taxon>
        <taxon>Portunus</taxon>
    </lineage>
</organism>
<feature type="signal peptide" evidence="1">
    <location>
        <begin position="1"/>
        <end position="26"/>
    </location>
</feature>
<name>A0A5B7D3N5_PORTR</name>
<comment type="caution">
    <text evidence="2">The sequence shown here is derived from an EMBL/GenBank/DDBJ whole genome shotgun (WGS) entry which is preliminary data.</text>
</comment>
<protein>
    <submittedName>
        <fullName evidence="2">Uncharacterized protein</fullName>
    </submittedName>
</protein>
<evidence type="ECO:0000313" key="3">
    <source>
        <dbReference type="Proteomes" id="UP000324222"/>
    </source>
</evidence>